<dbReference type="InterPro" id="IPR006091">
    <property type="entry name" value="Acyl-CoA_Oxase/DH_mid-dom"/>
</dbReference>
<feature type="domain" description="Acyl-CoA oxidase/dehydrogenase middle" evidence="10">
    <location>
        <begin position="130"/>
        <end position="223"/>
    </location>
</feature>
<dbReference type="Proteomes" id="UP000275910">
    <property type="component" value="Unassembled WGS sequence"/>
</dbReference>
<evidence type="ECO:0000313" key="13">
    <source>
        <dbReference type="Proteomes" id="UP000275910"/>
    </source>
</evidence>
<dbReference type="PROSITE" id="PS00073">
    <property type="entry name" value="ACYL_COA_DH_2"/>
    <property type="match status" value="1"/>
</dbReference>
<dbReference type="FunFam" id="2.40.110.10:FF:000001">
    <property type="entry name" value="Acyl-CoA dehydrogenase, mitochondrial"/>
    <property type="match status" value="1"/>
</dbReference>
<gene>
    <name evidence="12" type="ORF">D9T17_00160</name>
</gene>
<dbReference type="GO" id="GO:0009083">
    <property type="term" value="P:branched-chain amino acid catabolic process"/>
    <property type="evidence" value="ECO:0007669"/>
    <property type="project" value="UniProtKB-KW"/>
</dbReference>
<proteinExistence type="inferred from homology"/>
<evidence type="ECO:0000313" key="12">
    <source>
        <dbReference type="EMBL" id="ROU09478.1"/>
    </source>
</evidence>
<evidence type="ECO:0000256" key="3">
    <source>
        <dbReference type="ARBA" id="ARBA00009347"/>
    </source>
</evidence>
<dbReference type="InterPro" id="IPR006089">
    <property type="entry name" value="Acyl-CoA_DH_CS"/>
</dbReference>
<dbReference type="RefSeq" id="WP_123645507.1">
    <property type="nucleotide sequence ID" value="NZ_RCTY01000001.1"/>
</dbReference>
<comment type="cofactor">
    <cofactor evidence="1 8">
        <name>FAD</name>
        <dbReference type="ChEBI" id="CHEBI:57692"/>
    </cofactor>
</comment>
<evidence type="ECO:0000256" key="8">
    <source>
        <dbReference type="RuleBase" id="RU362125"/>
    </source>
</evidence>
<accession>A0A3N2RPU7</accession>
<comment type="caution">
    <text evidence="12">The sequence shown here is derived from an EMBL/GenBank/DDBJ whole genome shotgun (WGS) entry which is preliminary data.</text>
</comment>
<comment type="similarity">
    <text evidence="3 8">Belongs to the acyl-CoA dehydrogenase family.</text>
</comment>
<dbReference type="InterPro" id="IPR037069">
    <property type="entry name" value="AcylCoA_DH/ox_N_sf"/>
</dbReference>
<evidence type="ECO:0000256" key="2">
    <source>
        <dbReference type="ARBA" id="ARBA00005109"/>
    </source>
</evidence>
<dbReference type="FunFam" id="1.20.140.10:FF:000001">
    <property type="entry name" value="Acyl-CoA dehydrogenase"/>
    <property type="match status" value="1"/>
</dbReference>
<evidence type="ECO:0000256" key="7">
    <source>
        <dbReference type="ARBA" id="ARBA00023002"/>
    </source>
</evidence>
<evidence type="ECO:0000259" key="9">
    <source>
        <dbReference type="Pfam" id="PF00441"/>
    </source>
</evidence>
<feature type="domain" description="Acyl-CoA dehydrogenase/oxidase N-terminal" evidence="11">
    <location>
        <begin position="14"/>
        <end position="124"/>
    </location>
</feature>
<dbReference type="Pfam" id="PF02771">
    <property type="entry name" value="Acyl-CoA_dh_N"/>
    <property type="match status" value="1"/>
</dbReference>
<evidence type="ECO:0000256" key="5">
    <source>
        <dbReference type="ARBA" id="ARBA00022630"/>
    </source>
</evidence>
<evidence type="ECO:0000256" key="4">
    <source>
        <dbReference type="ARBA" id="ARBA00022456"/>
    </source>
</evidence>
<dbReference type="EMBL" id="RCTY01000001">
    <property type="protein sequence ID" value="ROU09478.1"/>
    <property type="molecule type" value="Genomic_DNA"/>
</dbReference>
<dbReference type="InterPro" id="IPR052547">
    <property type="entry name" value="Mito_Isobutyryl-CoADH"/>
</dbReference>
<evidence type="ECO:0000259" key="10">
    <source>
        <dbReference type="Pfam" id="PF02770"/>
    </source>
</evidence>
<name>A0A3N2RPU7_LYSEN</name>
<dbReference type="InterPro" id="IPR009075">
    <property type="entry name" value="AcylCo_DH/oxidase_C"/>
</dbReference>
<dbReference type="PIRSF" id="PIRSF016578">
    <property type="entry name" value="HsaA"/>
    <property type="match status" value="1"/>
</dbReference>
<dbReference type="Gene3D" id="1.10.540.10">
    <property type="entry name" value="Acyl-CoA dehydrogenase/oxidase, N-terminal domain"/>
    <property type="match status" value="1"/>
</dbReference>
<reference evidence="12 13" key="1">
    <citation type="submission" date="2018-10" db="EMBL/GenBank/DDBJ databases">
        <title>The genome of Lysobacter enzymogenes OH11.</title>
        <authorList>
            <person name="Liu F."/>
            <person name="Zhao Y."/>
            <person name="Qian G."/>
            <person name="Chen Y."/>
            <person name="Xu H."/>
        </authorList>
    </citation>
    <scope>NUCLEOTIDE SEQUENCE [LARGE SCALE GENOMIC DNA]</scope>
    <source>
        <strain evidence="12 13">OH11</strain>
    </source>
</reference>
<dbReference type="Pfam" id="PF00441">
    <property type="entry name" value="Acyl-CoA_dh_1"/>
    <property type="match status" value="1"/>
</dbReference>
<dbReference type="InterPro" id="IPR036250">
    <property type="entry name" value="AcylCo_DH-like_C"/>
</dbReference>
<dbReference type="SUPFAM" id="SSF56645">
    <property type="entry name" value="Acyl-CoA dehydrogenase NM domain-like"/>
    <property type="match status" value="1"/>
</dbReference>
<dbReference type="Gene3D" id="1.20.140.10">
    <property type="entry name" value="Butyryl-CoA Dehydrogenase, subunit A, domain 3"/>
    <property type="match status" value="1"/>
</dbReference>
<keyword evidence="5 8" id="KW-0285">Flavoprotein</keyword>
<evidence type="ECO:0000256" key="1">
    <source>
        <dbReference type="ARBA" id="ARBA00001974"/>
    </source>
</evidence>
<dbReference type="InterPro" id="IPR013786">
    <property type="entry name" value="AcylCoA_DH/ox_N"/>
</dbReference>
<dbReference type="Gene3D" id="2.40.110.10">
    <property type="entry name" value="Butyryl-CoA Dehydrogenase, subunit A, domain 2"/>
    <property type="match status" value="1"/>
</dbReference>
<organism evidence="12 13">
    <name type="scientific">Lysobacter enzymogenes</name>
    <dbReference type="NCBI Taxonomy" id="69"/>
    <lineage>
        <taxon>Bacteria</taxon>
        <taxon>Pseudomonadati</taxon>
        <taxon>Pseudomonadota</taxon>
        <taxon>Gammaproteobacteria</taxon>
        <taxon>Lysobacterales</taxon>
        <taxon>Lysobacteraceae</taxon>
        <taxon>Lysobacter</taxon>
    </lineage>
</organism>
<evidence type="ECO:0000256" key="6">
    <source>
        <dbReference type="ARBA" id="ARBA00022827"/>
    </source>
</evidence>
<dbReference type="PANTHER" id="PTHR43831:SF1">
    <property type="entry name" value="ISOBUTYRYL-COA DEHYDROGENASE, MITOCHONDRIAL"/>
    <property type="match status" value="1"/>
</dbReference>
<dbReference type="AlphaFoldDB" id="A0A3N2RPU7"/>
<sequence length="392" mass="41781">MDWQVRPAAPTGLSEEQAAYREAARDFARAQLAPHAAQWDAHSVFPREAIAEAGELGFCGLYVDEAAGGSGLTRLDAAIVFEELAAADPSTAAFISIHNMATWMFAAHAAPALRARWGAELASGRKLASYCLTEPGAGSDAASLRTRARRDGGDYVIDGAKAFISGAGSTDLLVVMARTGGDGASGISAFAVPADAAGLVYGRKEEKMGWNSQPTRGISFEGVRVPADHLLGAEGDGFKIAMKGLDGGRLNIASCSLGAAQGALDAARRYMGERRQFGKKLAEFQALQFKLADMATQLVAARQMVHTAARKVDAGAGDATVWCAMAKRFATDAGFSICNEALQIHGGYGYIREYPIERLMRDCRVHQILEGTNEIMRVIIARHLLNSEEELR</sequence>
<evidence type="ECO:0000259" key="11">
    <source>
        <dbReference type="Pfam" id="PF02771"/>
    </source>
</evidence>
<dbReference type="PANTHER" id="PTHR43831">
    <property type="entry name" value="ISOBUTYRYL-COA DEHYDROGENASE"/>
    <property type="match status" value="1"/>
</dbReference>
<dbReference type="PROSITE" id="PS00072">
    <property type="entry name" value="ACYL_COA_DH_1"/>
    <property type="match status" value="1"/>
</dbReference>
<keyword evidence="6 8" id="KW-0274">FAD</keyword>
<dbReference type="InterPro" id="IPR046373">
    <property type="entry name" value="Acyl-CoA_Oxase/DH_mid-dom_sf"/>
</dbReference>
<dbReference type="Pfam" id="PF02770">
    <property type="entry name" value="Acyl-CoA_dh_M"/>
    <property type="match status" value="1"/>
</dbReference>
<protein>
    <submittedName>
        <fullName evidence="12">Acyl-CoA dehydrogenase</fullName>
    </submittedName>
</protein>
<keyword evidence="7 8" id="KW-0560">Oxidoreductase</keyword>
<dbReference type="InterPro" id="IPR009100">
    <property type="entry name" value="AcylCoA_DH/oxidase_NM_dom_sf"/>
</dbReference>
<dbReference type="SUPFAM" id="SSF47203">
    <property type="entry name" value="Acyl-CoA dehydrogenase C-terminal domain-like"/>
    <property type="match status" value="1"/>
</dbReference>
<dbReference type="GO" id="GO:0050660">
    <property type="term" value="F:flavin adenine dinucleotide binding"/>
    <property type="evidence" value="ECO:0007669"/>
    <property type="project" value="InterPro"/>
</dbReference>
<feature type="domain" description="Acyl-CoA dehydrogenase/oxidase C-terminal" evidence="9">
    <location>
        <begin position="235"/>
        <end position="385"/>
    </location>
</feature>
<dbReference type="GO" id="GO:0003995">
    <property type="term" value="F:acyl-CoA dehydrogenase activity"/>
    <property type="evidence" value="ECO:0007669"/>
    <property type="project" value="InterPro"/>
</dbReference>
<comment type="pathway">
    <text evidence="2">Amino-acid degradation; L-valine degradation.</text>
</comment>
<keyword evidence="4" id="KW-0101">Branched-chain amino acid catabolism</keyword>